<proteinExistence type="predicted"/>
<sequence>MLYDLNFAASFKKGESDPYNTGNSLIENPILSVSDKTVVATKIEDCHVYLAEDQINNDPLTANTLTFASERDTKQDKSIGTHSSFNDGNVNHGHNHTDHMANSTDASQPTVSHRNLNSGTGTLGAQFKSTHSKAEEPVDTRKTITKLILKLYCDSGGNRLDSNEMMVTR</sequence>
<dbReference type="EMBL" id="JYDI01000040">
    <property type="protein sequence ID" value="KRY56653.1"/>
    <property type="molecule type" value="Genomic_DNA"/>
</dbReference>
<evidence type="ECO:0000313" key="3">
    <source>
        <dbReference type="Proteomes" id="UP000054653"/>
    </source>
</evidence>
<protein>
    <submittedName>
        <fullName evidence="2">Uncharacterized protein</fullName>
    </submittedName>
</protein>
<comment type="caution">
    <text evidence="2">The sequence shown here is derived from an EMBL/GenBank/DDBJ whole genome shotgun (WGS) entry which is preliminary data.</text>
</comment>
<dbReference type="OrthoDB" id="10615434at2759"/>
<evidence type="ECO:0000256" key="1">
    <source>
        <dbReference type="SAM" id="MobiDB-lite"/>
    </source>
</evidence>
<evidence type="ECO:0000313" key="2">
    <source>
        <dbReference type="EMBL" id="KRY56653.1"/>
    </source>
</evidence>
<keyword evidence="3" id="KW-1185">Reference proteome</keyword>
<feature type="region of interest" description="Disordered" evidence="1">
    <location>
        <begin position="99"/>
        <end position="138"/>
    </location>
</feature>
<accession>A0A0V1D586</accession>
<organism evidence="2 3">
    <name type="scientific">Trichinella britovi</name>
    <name type="common">Parasitic roundworm</name>
    <dbReference type="NCBI Taxonomy" id="45882"/>
    <lineage>
        <taxon>Eukaryota</taxon>
        <taxon>Metazoa</taxon>
        <taxon>Ecdysozoa</taxon>
        <taxon>Nematoda</taxon>
        <taxon>Enoplea</taxon>
        <taxon>Dorylaimia</taxon>
        <taxon>Trichinellida</taxon>
        <taxon>Trichinellidae</taxon>
        <taxon>Trichinella</taxon>
    </lineage>
</organism>
<dbReference type="AlphaFoldDB" id="A0A0V1D586"/>
<reference evidence="2 3" key="1">
    <citation type="submission" date="2015-01" db="EMBL/GenBank/DDBJ databases">
        <title>Evolution of Trichinella species and genotypes.</title>
        <authorList>
            <person name="Korhonen P.K."/>
            <person name="Edoardo P."/>
            <person name="Giuseppe L.R."/>
            <person name="Gasser R.B."/>
        </authorList>
    </citation>
    <scope>NUCLEOTIDE SEQUENCE [LARGE SCALE GENOMIC DNA]</scope>
    <source>
        <strain evidence="2">ISS120</strain>
    </source>
</reference>
<gene>
    <name evidence="2" type="ORF">T03_8287</name>
</gene>
<name>A0A0V1D586_TRIBR</name>
<dbReference type="Proteomes" id="UP000054653">
    <property type="component" value="Unassembled WGS sequence"/>
</dbReference>
<feature type="compositionally biased region" description="Polar residues" evidence="1">
    <location>
        <begin position="100"/>
        <end position="120"/>
    </location>
</feature>